<reference evidence="8 9" key="1">
    <citation type="journal article" date="2016" name="Nat. Commun.">
        <title>Thousands of microbial genomes shed light on interconnected biogeochemical processes in an aquifer system.</title>
        <authorList>
            <person name="Anantharaman K."/>
            <person name="Brown C.T."/>
            <person name="Hug L.A."/>
            <person name="Sharon I."/>
            <person name="Castelle C.J."/>
            <person name="Probst A.J."/>
            <person name="Thomas B.C."/>
            <person name="Singh A."/>
            <person name="Wilkins M.J."/>
            <person name="Karaoz U."/>
            <person name="Brodie E.L."/>
            <person name="Williams K.H."/>
            <person name="Hubbard S.S."/>
            <person name="Banfield J.F."/>
        </authorList>
    </citation>
    <scope>NUCLEOTIDE SEQUENCE [LARGE SCALE GENOMIC DNA]</scope>
</reference>
<evidence type="ECO:0000256" key="3">
    <source>
        <dbReference type="ARBA" id="ARBA00023274"/>
    </source>
</evidence>
<evidence type="ECO:0000313" key="8">
    <source>
        <dbReference type="EMBL" id="OGZ16365.1"/>
    </source>
</evidence>
<proteinExistence type="inferred from homology"/>
<dbReference type="Pfam" id="PF17136">
    <property type="entry name" value="ribosomal_L24"/>
    <property type="match status" value="1"/>
</dbReference>
<gene>
    <name evidence="5" type="primary">rplX</name>
    <name evidence="8" type="ORF">A2494_00585</name>
</gene>
<dbReference type="GO" id="GO:0003735">
    <property type="term" value="F:structural constituent of ribosome"/>
    <property type="evidence" value="ECO:0007669"/>
    <property type="project" value="InterPro"/>
</dbReference>
<evidence type="ECO:0000256" key="6">
    <source>
        <dbReference type="RuleBase" id="RU003477"/>
    </source>
</evidence>
<dbReference type="EMBL" id="MHLU01000176">
    <property type="protein sequence ID" value="OGZ16365.1"/>
    <property type="molecule type" value="Genomic_DNA"/>
</dbReference>
<keyword evidence="5" id="KW-0694">RNA-binding</keyword>
<evidence type="ECO:0000256" key="4">
    <source>
        <dbReference type="ARBA" id="ARBA00035206"/>
    </source>
</evidence>
<dbReference type="GO" id="GO:0005840">
    <property type="term" value="C:ribosome"/>
    <property type="evidence" value="ECO:0007669"/>
    <property type="project" value="UniProtKB-KW"/>
</dbReference>
<dbReference type="SUPFAM" id="SSF50104">
    <property type="entry name" value="Translation proteins SH3-like domain"/>
    <property type="match status" value="1"/>
</dbReference>
<comment type="function">
    <text evidence="5">One of two assembly initiator proteins, it binds directly to the 5'-end of the 23S rRNA, where it nucleates assembly of the 50S subunit.</text>
</comment>
<dbReference type="InterPro" id="IPR005825">
    <property type="entry name" value="Ribosomal_uL24_CS"/>
</dbReference>
<dbReference type="InterPro" id="IPR041988">
    <property type="entry name" value="Ribosomal_uL24_KOW"/>
</dbReference>
<keyword evidence="2 5" id="KW-0689">Ribosomal protein</keyword>
<dbReference type="Gene3D" id="2.30.30.30">
    <property type="match status" value="1"/>
</dbReference>
<dbReference type="CDD" id="cd06089">
    <property type="entry name" value="KOW_RPL26"/>
    <property type="match status" value="1"/>
</dbReference>
<dbReference type="InterPro" id="IPR014722">
    <property type="entry name" value="Rib_uL2_dom2"/>
</dbReference>
<dbReference type="InterPro" id="IPR008991">
    <property type="entry name" value="Translation_prot_SH3-like_sf"/>
</dbReference>
<dbReference type="InterPro" id="IPR003256">
    <property type="entry name" value="Ribosomal_uL24"/>
</dbReference>
<dbReference type="HAMAP" id="MF_01326_B">
    <property type="entry name" value="Ribosomal_uL24_B"/>
    <property type="match status" value="1"/>
</dbReference>
<feature type="domain" description="KOW" evidence="7">
    <location>
        <begin position="2"/>
        <end position="29"/>
    </location>
</feature>
<evidence type="ECO:0000259" key="7">
    <source>
        <dbReference type="SMART" id="SM00739"/>
    </source>
</evidence>
<dbReference type="NCBIfam" id="TIGR01079">
    <property type="entry name" value="rplX_bact"/>
    <property type="match status" value="1"/>
</dbReference>
<protein>
    <recommendedName>
        <fullName evidence="4 5">Large ribosomal subunit protein uL24</fullName>
    </recommendedName>
</protein>
<evidence type="ECO:0000256" key="1">
    <source>
        <dbReference type="ARBA" id="ARBA00010618"/>
    </source>
</evidence>
<evidence type="ECO:0000313" key="9">
    <source>
        <dbReference type="Proteomes" id="UP000178106"/>
    </source>
</evidence>
<evidence type="ECO:0000256" key="2">
    <source>
        <dbReference type="ARBA" id="ARBA00022980"/>
    </source>
</evidence>
<dbReference type="InterPro" id="IPR005824">
    <property type="entry name" value="KOW"/>
</dbReference>
<dbReference type="SMART" id="SM00739">
    <property type="entry name" value="KOW"/>
    <property type="match status" value="1"/>
</dbReference>
<keyword evidence="5" id="KW-0699">rRNA-binding</keyword>
<dbReference type="PROSITE" id="PS01108">
    <property type="entry name" value="RIBOSOMAL_L24"/>
    <property type="match status" value="1"/>
</dbReference>
<dbReference type="Pfam" id="PF00467">
    <property type="entry name" value="KOW"/>
    <property type="match status" value="1"/>
</dbReference>
<dbReference type="Proteomes" id="UP000178106">
    <property type="component" value="Unassembled WGS sequence"/>
</dbReference>
<evidence type="ECO:0000256" key="5">
    <source>
        <dbReference type="HAMAP-Rule" id="MF_01326"/>
    </source>
</evidence>
<organism evidence="8 9">
    <name type="scientific">Candidatus Lloydbacteria bacterium RIFOXYC12_FULL_46_25</name>
    <dbReference type="NCBI Taxonomy" id="1798670"/>
    <lineage>
        <taxon>Bacteria</taxon>
        <taxon>Candidatus Lloydiibacteriota</taxon>
    </lineage>
</organism>
<keyword evidence="3 5" id="KW-0687">Ribonucleoprotein</keyword>
<dbReference type="AlphaFoldDB" id="A0A1G2DRU1"/>
<dbReference type="GO" id="GO:1990904">
    <property type="term" value="C:ribonucleoprotein complex"/>
    <property type="evidence" value="ECO:0007669"/>
    <property type="project" value="UniProtKB-KW"/>
</dbReference>
<dbReference type="PANTHER" id="PTHR12903">
    <property type="entry name" value="MITOCHONDRIAL RIBOSOMAL PROTEIN L24"/>
    <property type="match status" value="1"/>
</dbReference>
<comment type="similarity">
    <text evidence="1 5 6">Belongs to the universal ribosomal protein uL24 family.</text>
</comment>
<dbReference type="GO" id="GO:0006412">
    <property type="term" value="P:translation"/>
    <property type="evidence" value="ECO:0007669"/>
    <property type="project" value="UniProtKB-UniRule"/>
</dbReference>
<name>A0A1G2DRU1_9BACT</name>
<comment type="caution">
    <text evidence="8">The sequence shown here is derived from an EMBL/GenBank/DDBJ whole genome shotgun (WGS) entry which is preliminary data.</text>
</comment>
<accession>A0A1G2DRU1</accession>
<sequence>MHIKKGDNIVVLSGTEKGKKGKVARVLPKKGVAVVEGVNMRKKHQRARQEGKKGQVIEIAMPMRVSKLALADKPKKK</sequence>
<dbReference type="InterPro" id="IPR057264">
    <property type="entry name" value="Ribosomal_uL24_C"/>
</dbReference>
<comment type="function">
    <text evidence="5">One of the proteins that surrounds the polypeptide exit tunnel on the outside of the subunit.</text>
</comment>
<dbReference type="GO" id="GO:0019843">
    <property type="term" value="F:rRNA binding"/>
    <property type="evidence" value="ECO:0007669"/>
    <property type="project" value="UniProtKB-UniRule"/>
</dbReference>
<comment type="subunit">
    <text evidence="5">Part of the 50S ribosomal subunit.</text>
</comment>